<dbReference type="GO" id="GO:0005886">
    <property type="term" value="C:plasma membrane"/>
    <property type="evidence" value="ECO:0007669"/>
    <property type="project" value="TreeGrafter"/>
</dbReference>
<dbReference type="Proteomes" id="UP000282930">
    <property type="component" value="Chromosome"/>
</dbReference>
<evidence type="ECO:0000259" key="2">
    <source>
        <dbReference type="Pfam" id="PF07670"/>
    </source>
</evidence>
<dbReference type="InterPro" id="IPR052549">
    <property type="entry name" value="SpmB"/>
</dbReference>
<dbReference type="EMBL" id="CP034791">
    <property type="protein sequence ID" value="AZT89538.1"/>
    <property type="molecule type" value="Genomic_DNA"/>
</dbReference>
<dbReference type="RefSeq" id="WP_127351158.1">
    <property type="nucleotide sequence ID" value="NZ_CP034791.1"/>
</dbReference>
<keyword evidence="4" id="KW-1185">Reference proteome</keyword>
<evidence type="ECO:0000313" key="3">
    <source>
        <dbReference type="EMBL" id="AZT89538.1"/>
    </source>
</evidence>
<feature type="transmembrane region" description="Helical" evidence="1">
    <location>
        <begin position="44"/>
        <end position="61"/>
    </location>
</feature>
<feature type="transmembrane region" description="Helical" evidence="1">
    <location>
        <begin position="6"/>
        <end position="23"/>
    </location>
</feature>
<keyword evidence="1" id="KW-0812">Transmembrane</keyword>
<keyword evidence="1" id="KW-0472">Membrane</keyword>
<gene>
    <name evidence="3" type="ORF">ELD05_01955</name>
</gene>
<keyword evidence="1" id="KW-1133">Transmembrane helix</keyword>
<feature type="domain" description="Nucleoside transporter/FeoB GTPase Gate" evidence="2">
    <location>
        <begin position="44"/>
        <end position="140"/>
    </location>
</feature>
<name>A0A3T0D2W9_9FIRM</name>
<protein>
    <submittedName>
        <fullName evidence="3">Nucleoside recognition protein</fullName>
    </submittedName>
</protein>
<dbReference type="AlphaFoldDB" id="A0A3T0D2W9"/>
<reference evidence="3 4" key="1">
    <citation type="submission" date="2018-12" db="EMBL/GenBank/DDBJ databases">
        <title>Genome sequence from the cellulolytic species, Caldicellulosiruptor changbaiensis.</title>
        <authorList>
            <person name="Blumer-Schuette S.E."/>
            <person name="Mendoza C."/>
        </authorList>
    </citation>
    <scope>NUCLEOTIDE SEQUENCE [LARGE SCALE GENOMIC DNA]</scope>
    <source>
        <strain evidence="3 4">CBS-Z</strain>
    </source>
</reference>
<accession>A0A3T0D2W9</accession>
<evidence type="ECO:0000256" key="1">
    <source>
        <dbReference type="SAM" id="Phobius"/>
    </source>
</evidence>
<feature type="transmembrane region" description="Helical" evidence="1">
    <location>
        <begin position="117"/>
        <end position="140"/>
    </location>
</feature>
<dbReference type="KEGG" id="ccha:ELD05_01955"/>
<organism evidence="3 4">
    <name type="scientific">Caldicellulosiruptor changbaiensis</name>
    <dbReference type="NCBI Taxonomy" id="1222016"/>
    <lineage>
        <taxon>Bacteria</taxon>
        <taxon>Bacillati</taxon>
        <taxon>Bacillota</taxon>
        <taxon>Bacillota incertae sedis</taxon>
        <taxon>Caldicellulosiruptorales</taxon>
        <taxon>Caldicellulosiruptoraceae</taxon>
        <taxon>Caldicellulosiruptor</taxon>
    </lineage>
</organism>
<evidence type="ECO:0000313" key="4">
    <source>
        <dbReference type="Proteomes" id="UP000282930"/>
    </source>
</evidence>
<dbReference type="PANTHER" id="PTHR35793">
    <property type="entry name" value="INNER MEMBRANE PROTEIN YJIG"/>
    <property type="match status" value="1"/>
</dbReference>
<dbReference type="PANTHER" id="PTHR35793:SF2">
    <property type="entry name" value="INNER MEMBRANE PROTEIN YJIG"/>
    <property type="match status" value="1"/>
</dbReference>
<dbReference type="InterPro" id="IPR011642">
    <property type="entry name" value="Gate_dom"/>
</dbReference>
<sequence length="174" mass="19295">MTKIISDIIITSFIVFVLIFSLFRSNDSFSSFVEGVKDGIKISIKIFPNVFALILAVELFIKTGAVEMFETFLGPIFNKLGIFQESLGLIMIKPFSGSASYVVLKDIFEKFGPDSQIGIYSSIICASTETLFYVITTYLACTRVKKTRYLIPVAIAVDFIVLLVAAFLVKNGLK</sequence>
<feature type="transmembrane region" description="Helical" evidence="1">
    <location>
        <begin position="149"/>
        <end position="169"/>
    </location>
</feature>
<proteinExistence type="predicted"/>
<dbReference type="Pfam" id="PF07670">
    <property type="entry name" value="Gate"/>
    <property type="match status" value="1"/>
</dbReference>